<dbReference type="SUPFAM" id="SSF82171">
    <property type="entry name" value="DPP6 N-terminal domain-like"/>
    <property type="match status" value="1"/>
</dbReference>
<keyword evidence="2" id="KW-0812">Transmembrane</keyword>
<dbReference type="Proteomes" id="UP001595851">
    <property type="component" value="Unassembled WGS sequence"/>
</dbReference>
<dbReference type="Pfam" id="PF00069">
    <property type="entry name" value="Pkinase"/>
    <property type="match status" value="1"/>
</dbReference>
<feature type="domain" description="Protein kinase" evidence="3">
    <location>
        <begin position="1"/>
        <end position="196"/>
    </location>
</feature>
<evidence type="ECO:0000256" key="2">
    <source>
        <dbReference type="SAM" id="Phobius"/>
    </source>
</evidence>
<feature type="region of interest" description="Disordered" evidence="1">
    <location>
        <begin position="420"/>
        <end position="439"/>
    </location>
</feature>
<feature type="region of interest" description="Disordered" evidence="1">
    <location>
        <begin position="238"/>
        <end position="274"/>
    </location>
</feature>
<gene>
    <name evidence="4" type="ORF">ACFOY2_49615</name>
</gene>
<feature type="compositionally biased region" description="Polar residues" evidence="1">
    <location>
        <begin position="420"/>
        <end position="435"/>
    </location>
</feature>
<evidence type="ECO:0000313" key="5">
    <source>
        <dbReference type="Proteomes" id="UP001595851"/>
    </source>
</evidence>
<dbReference type="EMBL" id="JBHSBI010000043">
    <property type="protein sequence ID" value="MFC4015348.1"/>
    <property type="molecule type" value="Genomic_DNA"/>
</dbReference>
<dbReference type="InterPro" id="IPR000719">
    <property type="entry name" value="Prot_kinase_dom"/>
</dbReference>
<sequence>MPDTPLEEIIGLGYVVGDDVDWPDLETEVGAHGPLTGAALQRLSIATMTGLAALHRAGIVHGAVRPDTVLLGPNGPRLRHPATGTDRHEPLDEATVDAGTLTWSTPEELKGLPAQRPGDLFGWAATMAFAATGSSPFGDGGSTTARVNRLLHGAADLGPLEGMLRDLVADCLAAEPAERPTAEDALLRLIGYSGALDLALPSEPPPDRPTRRIRPRIAALVAAGLAVALVSGGTTYLITQDRPEPRPAPAASPAALSTTGAAPSPSASVTVPQTTRRIALPNGGTLYEHPADPVKLATFRIGEADKRSAVYARVPGSDTFERAGGPNVGAEISPDGRWLAVVNELYFSVSDRQEVAFTDRRTGARFSLPVAAAPDVAQFPQWSRDSRKLLLSVIRSDLKQRIPFTQGFVMLDVEARTSTFVPTSEPEQTKDNPSAPTYKWTPDGTGVAGFYTTPESQLGLRFRDLTGQVTRSMHWVGHVVGEEWFSPSGRMFVTTSCPRAPICVWDTATGQRRATVPGPAKQYMIGWWDDTHLVNGVWTGKNTLRLSVVDLKGKQTRVLADLRSDERLLPTLSFTKG</sequence>
<dbReference type="SUPFAM" id="SSF56112">
    <property type="entry name" value="Protein kinase-like (PK-like)"/>
    <property type="match status" value="1"/>
</dbReference>
<name>A0ABV8GN55_9ACTN</name>
<reference evidence="5" key="1">
    <citation type="journal article" date="2019" name="Int. J. Syst. Evol. Microbiol.">
        <title>The Global Catalogue of Microorganisms (GCM) 10K type strain sequencing project: providing services to taxonomists for standard genome sequencing and annotation.</title>
        <authorList>
            <consortium name="The Broad Institute Genomics Platform"/>
            <consortium name="The Broad Institute Genome Sequencing Center for Infectious Disease"/>
            <person name="Wu L."/>
            <person name="Ma J."/>
        </authorList>
    </citation>
    <scope>NUCLEOTIDE SEQUENCE [LARGE SCALE GENOMIC DNA]</scope>
    <source>
        <strain evidence="5">TBRC 1276</strain>
    </source>
</reference>
<dbReference type="PROSITE" id="PS50011">
    <property type="entry name" value="PROTEIN_KINASE_DOM"/>
    <property type="match status" value="1"/>
</dbReference>
<proteinExistence type="predicted"/>
<keyword evidence="5" id="KW-1185">Reference proteome</keyword>
<dbReference type="InterPro" id="IPR011009">
    <property type="entry name" value="Kinase-like_dom_sf"/>
</dbReference>
<feature type="compositionally biased region" description="Low complexity" evidence="1">
    <location>
        <begin position="249"/>
        <end position="274"/>
    </location>
</feature>
<feature type="region of interest" description="Disordered" evidence="1">
    <location>
        <begin position="71"/>
        <end position="90"/>
    </location>
</feature>
<feature type="transmembrane region" description="Helical" evidence="2">
    <location>
        <begin position="217"/>
        <end position="238"/>
    </location>
</feature>
<dbReference type="InterPro" id="IPR011042">
    <property type="entry name" value="6-blade_b-propeller_TolB-like"/>
</dbReference>
<evidence type="ECO:0000259" key="3">
    <source>
        <dbReference type="PROSITE" id="PS50011"/>
    </source>
</evidence>
<protein>
    <recommendedName>
        <fullName evidence="3">Protein kinase domain-containing protein</fullName>
    </recommendedName>
</protein>
<keyword evidence="2" id="KW-0472">Membrane</keyword>
<keyword evidence="2" id="KW-1133">Transmembrane helix</keyword>
<evidence type="ECO:0000313" key="4">
    <source>
        <dbReference type="EMBL" id="MFC4015348.1"/>
    </source>
</evidence>
<dbReference type="Gene3D" id="2.120.10.30">
    <property type="entry name" value="TolB, C-terminal domain"/>
    <property type="match status" value="1"/>
</dbReference>
<organism evidence="4 5">
    <name type="scientific">Nonomuraea purpurea</name>
    <dbReference type="NCBI Taxonomy" id="1849276"/>
    <lineage>
        <taxon>Bacteria</taxon>
        <taxon>Bacillati</taxon>
        <taxon>Actinomycetota</taxon>
        <taxon>Actinomycetes</taxon>
        <taxon>Streptosporangiales</taxon>
        <taxon>Streptosporangiaceae</taxon>
        <taxon>Nonomuraea</taxon>
    </lineage>
</organism>
<dbReference type="RefSeq" id="WP_379535167.1">
    <property type="nucleotide sequence ID" value="NZ_JBHSBI010000043.1"/>
</dbReference>
<accession>A0ABV8GN55</accession>
<comment type="caution">
    <text evidence="4">The sequence shown here is derived from an EMBL/GenBank/DDBJ whole genome shotgun (WGS) entry which is preliminary data.</text>
</comment>
<evidence type="ECO:0000256" key="1">
    <source>
        <dbReference type="SAM" id="MobiDB-lite"/>
    </source>
</evidence>
<dbReference type="Gene3D" id="1.10.510.10">
    <property type="entry name" value="Transferase(Phosphotransferase) domain 1"/>
    <property type="match status" value="1"/>
</dbReference>